<evidence type="ECO:0000313" key="2">
    <source>
        <dbReference type="Proteomes" id="UP000594263"/>
    </source>
</evidence>
<dbReference type="EnsemblPlants" id="Kaladp0878s0008.1.v1.1">
    <property type="protein sequence ID" value="Kaladp0878s0008.1.v1.1"/>
    <property type="gene ID" value="Kaladp0878s0008.v1.1"/>
</dbReference>
<evidence type="ECO:0000313" key="1">
    <source>
        <dbReference type="EnsemblPlants" id="Kaladp0878s0008.1.v1.1"/>
    </source>
</evidence>
<dbReference type="Proteomes" id="UP000594263">
    <property type="component" value="Unplaced"/>
</dbReference>
<accession>A0A7N0VJU8</accession>
<organism evidence="1 2">
    <name type="scientific">Kalanchoe fedtschenkoi</name>
    <name type="common">Lavender scallops</name>
    <name type="synonym">South American air plant</name>
    <dbReference type="NCBI Taxonomy" id="63787"/>
    <lineage>
        <taxon>Eukaryota</taxon>
        <taxon>Viridiplantae</taxon>
        <taxon>Streptophyta</taxon>
        <taxon>Embryophyta</taxon>
        <taxon>Tracheophyta</taxon>
        <taxon>Spermatophyta</taxon>
        <taxon>Magnoliopsida</taxon>
        <taxon>eudicotyledons</taxon>
        <taxon>Gunneridae</taxon>
        <taxon>Pentapetalae</taxon>
        <taxon>Saxifragales</taxon>
        <taxon>Crassulaceae</taxon>
        <taxon>Kalanchoe</taxon>
    </lineage>
</organism>
<dbReference type="AlphaFoldDB" id="A0A7N0VJU8"/>
<name>A0A7N0VJU8_KALFE</name>
<keyword evidence="2" id="KW-1185">Reference proteome</keyword>
<sequence>MDESRIPAFGFVLLDIALGRKEDVSRSETLILGTISDIYIEIHPINLGFLLQFQLPSDVRLVISYRILNSFFIWSAEPAVSLRLVPLKLEESESYRVRFSAVVRIHSLLQSTLLSNFLIFTFLGVGRAMMSLFTDL</sequence>
<protein>
    <submittedName>
        <fullName evidence="1">Uncharacterized protein</fullName>
    </submittedName>
</protein>
<reference evidence="1" key="1">
    <citation type="submission" date="2021-01" db="UniProtKB">
        <authorList>
            <consortium name="EnsemblPlants"/>
        </authorList>
    </citation>
    <scope>IDENTIFICATION</scope>
</reference>
<dbReference type="Gramene" id="Kaladp0878s0008.1.v1.1">
    <property type="protein sequence ID" value="Kaladp0878s0008.1.v1.1"/>
    <property type="gene ID" value="Kaladp0878s0008.v1.1"/>
</dbReference>
<proteinExistence type="predicted"/>